<dbReference type="Gene3D" id="3.40.190.10">
    <property type="entry name" value="Periplasmic binding protein-like II"/>
    <property type="match status" value="2"/>
</dbReference>
<dbReference type="RefSeq" id="WP_172802331.1">
    <property type="nucleotide sequence ID" value="NZ_LT629695.1"/>
</dbReference>
<dbReference type="InterPro" id="IPR006059">
    <property type="entry name" value="SBP"/>
</dbReference>
<dbReference type="PANTHER" id="PTHR43649">
    <property type="entry name" value="ARABINOSE-BINDING PROTEIN-RELATED"/>
    <property type="match status" value="1"/>
</dbReference>
<dbReference type="Proteomes" id="UP000198822">
    <property type="component" value="Chromosome I"/>
</dbReference>
<evidence type="ECO:0000313" key="3">
    <source>
        <dbReference type="Proteomes" id="UP000198822"/>
    </source>
</evidence>
<accession>A0A1G8FSC7</accession>
<dbReference type="PROSITE" id="PS51257">
    <property type="entry name" value="PROKAR_LIPOPROTEIN"/>
    <property type="match status" value="1"/>
</dbReference>
<evidence type="ECO:0000256" key="1">
    <source>
        <dbReference type="SAM" id="SignalP"/>
    </source>
</evidence>
<dbReference type="Pfam" id="PF01547">
    <property type="entry name" value="SBP_bac_1"/>
    <property type="match status" value="1"/>
</dbReference>
<gene>
    <name evidence="2" type="ORF">SAMN04489720_2599</name>
</gene>
<dbReference type="AlphaFoldDB" id="A0A1G8FSC7"/>
<organism evidence="2 3">
    <name type="scientific">Agrococcus jejuensis</name>
    <dbReference type="NCBI Taxonomy" id="399736"/>
    <lineage>
        <taxon>Bacteria</taxon>
        <taxon>Bacillati</taxon>
        <taxon>Actinomycetota</taxon>
        <taxon>Actinomycetes</taxon>
        <taxon>Micrococcales</taxon>
        <taxon>Microbacteriaceae</taxon>
        <taxon>Agrococcus</taxon>
    </lineage>
</organism>
<protein>
    <submittedName>
        <fullName evidence="2">Carbohydrate ABC transporter substrate-binding protein, CUT1 family</fullName>
    </submittedName>
</protein>
<keyword evidence="3" id="KW-1185">Reference proteome</keyword>
<dbReference type="InterPro" id="IPR050490">
    <property type="entry name" value="Bact_solute-bd_prot1"/>
</dbReference>
<evidence type="ECO:0000313" key="2">
    <source>
        <dbReference type="EMBL" id="SDH85062.1"/>
    </source>
</evidence>
<dbReference type="EMBL" id="LT629695">
    <property type="protein sequence ID" value="SDH85062.1"/>
    <property type="molecule type" value="Genomic_DNA"/>
</dbReference>
<name>A0A1G8FSC7_9MICO</name>
<proteinExistence type="predicted"/>
<feature type="signal peptide" evidence="1">
    <location>
        <begin position="1"/>
        <end position="25"/>
    </location>
</feature>
<sequence>MTRMKTIAGAAAAAAVVLAASGCSAGGDAGAEGGSITWWATQQTATIGDSEAAYQAAIDRFTDETGIEVEFEVIPWADLYNRILTAVSSGTGPDVLNIGTTWTGSLHDTGALSTIEGESLDWLGGSDRFVPAVYEAAQVPGETQDAVPFLSNVYSLYYNPTLFAAAGITEPPATWEEFVEVGQQLTVDTDGDGAIDQWGYSGAAANVQQNAHMAFILGQQFGGDFVDDEGESTLDSDEQVEAVEAYVGLMTDSQIMAPSNAEIDLGADAVDQFINGDAAMILQQNPIEQFTSRDFADWAIAPTPVLSDGEDVESMIAGTNITVLVDSPNQEQAFQFVEHMTSVEEQAELASAFGLLPVVTDAYDEPLLADSGDTTLEVRRDAQANASAPFPLVGNIGEIEAAVGNAVRESFQAYATGGDADVAGRLAAANGQVR</sequence>
<keyword evidence="1" id="KW-0732">Signal</keyword>
<reference evidence="3" key="1">
    <citation type="submission" date="2016-10" db="EMBL/GenBank/DDBJ databases">
        <authorList>
            <person name="Varghese N."/>
            <person name="Submissions S."/>
        </authorList>
    </citation>
    <scope>NUCLEOTIDE SEQUENCE [LARGE SCALE GENOMIC DNA]</scope>
    <source>
        <strain evidence="3">DSM 22002</strain>
    </source>
</reference>
<feature type="chain" id="PRO_5039266511" evidence="1">
    <location>
        <begin position="26"/>
        <end position="434"/>
    </location>
</feature>
<dbReference type="STRING" id="399736.SAMN04489720_2599"/>
<dbReference type="SUPFAM" id="SSF53850">
    <property type="entry name" value="Periplasmic binding protein-like II"/>
    <property type="match status" value="1"/>
</dbReference>
<dbReference type="PANTHER" id="PTHR43649:SF12">
    <property type="entry name" value="DIACETYLCHITOBIOSE BINDING PROTEIN DASA"/>
    <property type="match status" value="1"/>
</dbReference>